<name>A0ABU3XGH4_9BACI</name>
<reference evidence="1 2" key="1">
    <citation type="submission" date="2023-10" db="EMBL/GenBank/DDBJ databases">
        <title>Screening of Alkalihalobacillus lindianensis BZ-TG-R113 and Its Alleviation of Salt Stress on Rapeseed Growth.</title>
        <authorList>
            <person name="Zhao B."/>
            <person name="Guo T."/>
        </authorList>
    </citation>
    <scope>NUCLEOTIDE SEQUENCE [LARGE SCALE GENOMIC DNA]</scope>
    <source>
        <strain evidence="1 2">BZ-TG-R113</strain>
    </source>
</reference>
<protein>
    <submittedName>
        <fullName evidence="1">DNA gyrase inhibitor</fullName>
    </submittedName>
</protein>
<proteinExistence type="predicted"/>
<dbReference type="EMBL" id="JAWJBA010000182">
    <property type="protein sequence ID" value="MDV2686997.1"/>
    <property type="molecule type" value="Genomic_DNA"/>
</dbReference>
<keyword evidence="2" id="KW-1185">Reference proteome</keyword>
<organism evidence="1 2">
    <name type="scientific">Alkalihalophilus lindianensis</name>
    <dbReference type="NCBI Taxonomy" id="1630542"/>
    <lineage>
        <taxon>Bacteria</taxon>
        <taxon>Bacillati</taxon>
        <taxon>Bacillota</taxon>
        <taxon>Bacilli</taxon>
        <taxon>Bacillales</taxon>
        <taxon>Bacillaceae</taxon>
        <taxon>Alkalihalophilus</taxon>
    </lineage>
</organism>
<gene>
    <name evidence="1" type="ORF">RYX56_21845</name>
</gene>
<accession>A0ABU3XGH4</accession>
<feature type="non-terminal residue" evidence="1">
    <location>
        <position position="1"/>
    </location>
</feature>
<dbReference type="Proteomes" id="UP001287282">
    <property type="component" value="Unassembled WGS sequence"/>
</dbReference>
<evidence type="ECO:0000313" key="1">
    <source>
        <dbReference type="EMBL" id="MDV2686997.1"/>
    </source>
</evidence>
<comment type="caution">
    <text evidence="1">The sequence shown here is derived from an EMBL/GenBank/DDBJ whole genome shotgun (WGS) entry which is preliminary data.</text>
</comment>
<evidence type="ECO:0000313" key="2">
    <source>
        <dbReference type="Proteomes" id="UP001287282"/>
    </source>
</evidence>
<sequence>SNGYQIDNKPILERYTGDMITSGYCELCVPVILV</sequence>